<organism evidence="1">
    <name type="scientific">Desulfobacca acetoxidans</name>
    <dbReference type="NCBI Taxonomy" id="60893"/>
    <lineage>
        <taxon>Bacteria</taxon>
        <taxon>Pseudomonadati</taxon>
        <taxon>Thermodesulfobacteriota</taxon>
        <taxon>Desulfobaccia</taxon>
        <taxon>Desulfobaccales</taxon>
        <taxon>Desulfobaccaceae</taxon>
        <taxon>Desulfobacca</taxon>
    </lineage>
</organism>
<comment type="caution">
    <text evidence="1">The sequence shown here is derived from an EMBL/GenBank/DDBJ whole genome shotgun (WGS) entry which is preliminary data.</text>
</comment>
<dbReference type="AlphaFoldDB" id="A0A7V6A2T7"/>
<proteinExistence type="predicted"/>
<accession>A0A7V6A2T7</accession>
<protein>
    <recommendedName>
        <fullName evidence="2">DUF1570 domain-containing protein</fullName>
    </recommendedName>
</protein>
<reference evidence="1" key="1">
    <citation type="journal article" date="2020" name="mSystems">
        <title>Genome- and Community-Level Interaction Insights into Carbon Utilization and Element Cycling Functions of Hydrothermarchaeota in Hydrothermal Sediment.</title>
        <authorList>
            <person name="Zhou Z."/>
            <person name="Liu Y."/>
            <person name="Xu W."/>
            <person name="Pan J."/>
            <person name="Luo Z.H."/>
            <person name="Li M."/>
        </authorList>
    </citation>
    <scope>NUCLEOTIDE SEQUENCE [LARGE SCALE GENOMIC DNA]</scope>
    <source>
        <strain evidence="1">SpSt-767</strain>
    </source>
</reference>
<dbReference type="EMBL" id="DTGR01000087">
    <property type="protein sequence ID" value="HHS29172.1"/>
    <property type="molecule type" value="Genomic_DNA"/>
</dbReference>
<gene>
    <name evidence="1" type="ORF">ENV52_05660</name>
</gene>
<evidence type="ECO:0008006" key="2">
    <source>
        <dbReference type="Google" id="ProtNLM"/>
    </source>
</evidence>
<name>A0A7V6A2T7_9BACT</name>
<sequence>MHRKKFAGAFFLHVLPAVFLLMGEFTLPALGQVSFPTRYTVVQAASPLDLLEMEHRLHHGAPAADSSYQITSGEFAFHPGFPRLAAKIDAILVRTSQILNIHLNPQSRLNIVLVADGKEVQRRYQHIIPGQRRGWFGFGSLEAYYETGSRTIYLSLRDLHAGILAHEMAHDLLCNGICPPPPAAEQEVWAHYVESRL</sequence>
<evidence type="ECO:0000313" key="1">
    <source>
        <dbReference type="EMBL" id="HHS29172.1"/>
    </source>
</evidence>